<evidence type="ECO:0000313" key="2">
    <source>
        <dbReference type="EMBL" id="EKC21224.1"/>
    </source>
</evidence>
<name>K1PQV1_MAGGI</name>
<protein>
    <submittedName>
        <fullName evidence="2">Uncharacterized protein</fullName>
    </submittedName>
</protein>
<dbReference type="HOGENOM" id="CLU_1379328_0_0_1"/>
<proteinExistence type="predicted"/>
<evidence type="ECO:0000256" key="1">
    <source>
        <dbReference type="SAM" id="MobiDB-lite"/>
    </source>
</evidence>
<sequence>MSESRGSYLNPNDQGGGEPNPDIETKVNTLQSQISDISTVQSFLISNPLQVPVVSAQEEPLVPLDLSRPSARTCSEGLKEPFRSVASNKPLLVPDYPEIRLHRPFSSYNQLSSNPFFFFIGAPSHYFPGEAAQLLKATRISARQHLQNYERKFIPDGYLGITKEEAVTFPDGSRYHLDTWRKEPRAKVTVNAFTQTDS</sequence>
<dbReference type="EMBL" id="JH816731">
    <property type="protein sequence ID" value="EKC21224.1"/>
    <property type="molecule type" value="Genomic_DNA"/>
</dbReference>
<reference evidence="2" key="1">
    <citation type="journal article" date="2012" name="Nature">
        <title>The oyster genome reveals stress adaptation and complexity of shell formation.</title>
        <authorList>
            <person name="Zhang G."/>
            <person name="Fang X."/>
            <person name="Guo X."/>
            <person name="Li L."/>
            <person name="Luo R."/>
            <person name="Xu F."/>
            <person name="Yang P."/>
            <person name="Zhang L."/>
            <person name="Wang X."/>
            <person name="Qi H."/>
            <person name="Xiong Z."/>
            <person name="Que H."/>
            <person name="Xie Y."/>
            <person name="Holland P.W."/>
            <person name="Paps J."/>
            <person name="Zhu Y."/>
            <person name="Wu F."/>
            <person name="Chen Y."/>
            <person name="Wang J."/>
            <person name="Peng C."/>
            <person name="Meng J."/>
            <person name="Yang L."/>
            <person name="Liu J."/>
            <person name="Wen B."/>
            <person name="Zhang N."/>
            <person name="Huang Z."/>
            <person name="Zhu Q."/>
            <person name="Feng Y."/>
            <person name="Mount A."/>
            <person name="Hedgecock D."/>
            <person name="Xu Z."/>
            <person name="Liu Y."/>
            <person name="Domazet-Loso T."/>
            <person name="Du Y."/>
            <person name="Sun X."/>
            <person name="Zhang S."/>
            <person name="Liu B."/>
            <person name="Cheng P."/>
            <person name="Jiang X."/>
            <person name="Li J."/>
            <person name="Fan D."/>
            <person name="Wang W."/>
            <person name="Fu W."/>
            <person name="Wang T."/>
            <person name="Wang B."/>
            <person name="Zhang J."/>
            <person name="Peng Z."/>
            <person name="Li Y."/>
            <person name="Li N."/>
            <person name="Wang J."/>
            <person name="Chen M."/>
            <person name="He Y."/>
            <person name="Tan F."/>
            <person name="Song X."/>
            <person name="Zheng Q."/>
            <person name="Huang R."/>
            <person name="Yang H."/>
            <person name="Du X."/>
            <person name="Chen L."/>
            <person name="Yang M."/>
            <person name="Gaffney P.M."/>
            <person name="Wang S."/>
            <person name="Luo L."/>
            <person name="She Z."/>
            <person name="Ming Y."/>
            <person name="Huang W."/>
            <person name="Zhang S."/>
            <person name="Huang B."/>
            <person name="Zhang Y."/>
            <person name="Qu T."/>
            <person name="Ni P."/>
            <person name="Miao G."/>
            <person name="Wang J."/>
            <person name="Wang Q."/>
            <person name="Steinberg C.E."/>
            <person name="Wang H."/>
            <person name="Li N."/>
            <person name="Qian L."/>
            <person name="Zhang G."/>
            <person name="Li Y."/>
            <person name="Yang H."/>
            <person name="Liu X."/>
            <person name="Wang J."/>
            <person name="Yin Y."/>
            <person name="Wang J."/>
        </authorList>
    </citation>
    <scope>NUCLEOTIDE SEQUENCE [LARGE SCALE GENOMIC DNA]</scope>
    <source>
        <strain evidence="2">05x7-T-G4-1.051#20</strain>
    </source>
</reference>
<accession>K1PQV1</accession>
<feature type="region of interest" description="Disordered" evidence="1">
    <location>
        <begin position="1"/>
        <end position="24"/>
    </location>
</feature>
<dbReference type="InParanoid" id="K1PQV1"/>
<organism evidence="2">
    <name type="scientific">Magallana gigas</name>
    <name type="common">Pacific oyster</name>
    <name type="synonym">Crassostrea gigas</name>
    <dbReference type="NCBI Taxonomy" id="29159"/>
    <lineage>
        <taxon>Eukaryota</taxon>
        <taxon>Metazoa</taxon>
        <taxon>Spiralia</taxon>
        <taxon>Lophotrochozoa</taxon>
        <taxon>Mollusca</taxon>
        <taxon>Bivalvia</taxon>
        <taxon>Autobranchia</taxon>
        <taxon>Pteriomorphia</taxon>
        <taxon>Ostreida</taxon>
        <taxon>Ostreoidea</taxon>
        <taxon>Ostreidae</taxon>
        <taxon>Magallana</taxon>
    </lineage>
</organism>
<dbReference type="AlphaFoldDB" id="K1PQV1"/>
<feature type="compositionally biased region" description="Polar residues" evidence="1">
    <location>
        <begin position="1"/>
        <end position="13"/>
    </location>
</feature>
<gene>
    <name evidence="2" type="ORF">CGI_10004287</name>
</gene>